<keyword evidence="1" id="KW-0472">Membrane</keyword>
<sequence>MQFASQDQLVRQKISLAVASAGGVLLLLFALLTRQRAALAKLPSTIAAIEAQRTQTATVFSVRLPRSI</sequence>
<dbReference type="Proteomes" id="UP001494588">
    <property type="component" value="Unassembled WGS sequence"/>
</dbReference>
<evidence type="ECO:0000256" key="1">
    <source>
        <dbReference type="SAM" id="Phobius"/>
    </source>
</evidence>
<proteinExistence type="predicted"/>
<evidence type="ECO:0000313" key="3">
    <source>
        <dbReference type="Proteomes" id="UP001494588"/>
    </source>
</evidence>
<feature type="transmembrane region" description="Helical" evidence="1">
    <location>
        <begin position="14"/>
        <end position="32"/>
    </location>
</feature>
<dbReference type="RefSeq" id="WP_201660711.1">
    <property type="nucleotide sequence ID" value="NZ_CAJHCS010000041.1"/>
</dbReference>
<name>A0ABU9QPL8_9BURK</name>
<protein>
    <recommendedName>
        <fullName evidence="4">Methyl-accepting chemotaxis protein</fullName>
    </recommendedName>
</protein>
<reference evidence="2 3" key="1">
    <citation type="submission" date="2024-01" db="EMBL/GenBank/DDBJ databases">
        <title>The diversity of rhizobia nodulating Mimosa spp. in eleven states of Brazil covering several biomes is determined by host plant, location, and edaphic factors.</title>
        <authorList>
            <person name="Rouws L."/>
            <person name="Barauna A."/>
            <person name="Beukes C."/>
            <person name="De Faria S.M."/>
            <person name="Gross E."/>
            <person name="Dos Reis Junior F.B."/>
            <person name="Simon M."/>
            <person name="Maluk M."/>
            <person name="Odee D.W."/>
            <person name="Kenicer G."/>
            <person name="Young J.P.W."/>
            <person name="Reis V.M."/>
            <person name="Zilli J."/>
            <person name="James E.K."/>
        </authorList>
    </citation>
    <scope>NUCLEOTIDE SEQUENCE [LARGE SCALE GENOMIC DNA]</scope>
    <source>
        <strain evidence="2 3">JPY77</strain>
    </source>
</reference>
<dbReference type="EMBL" id="JAZHGC010000050">
    <property type="protein sequence ID" value="MEM5291417.1"/>
    <property type="molecule type" value="Genomic_DNA"/>
</dbReference>
<accession>A0ABU9QPL8</accession>
<keyword evidence="1" id="KW-0812">Transmembrane</keyword>
<keyword evidence="3" id="KW-1185">Reference proteome</keyword>
<keyword evidence="1" id="KW-1133">Transmembrane helix</keyword>
<organism evidence="2 3">
    <name type="scientific">Paraburkholderia sabiae</name>
    <dbReference type="NCBI Taxonomy" id="273251"/>
    <lineage>
        <taxon>Bacteria</taxon>
        <taxon>Pseudomonadati</taxon>
        <taxon>Pseudomonadota</taxon>
        <taxon>Betaproteobacteria</taxon>
        <taxon>Burkholderiales</taxon>
        <taxon>Burkholderiaceae</taxon>
        <taxon>Paraburkholderia</taxon>
    </lineage>
</organism>
<evidence type="ECO:0000313" key="2">
    <source>
        <dbReference type="EMBL" id="MEM5291417.1"/>
    </source>
</evidence>
<comment type="caution">
    <text evidence="2">The sequence shown here is derived from an EMBL/GenBank/DDBJ whole genome shotgun (WGS) entry which is preliminary data.</text>
</comment>
<evidence type="ECO:0008006" key="4">
    <source>
        <dbReference type="Google" id="ProtNLM"/>
    </source>
</evidence>
<gene>
    <name evidence="2" type="ORF">V4C55_37430</name>
</gene>